<evidence type="ECO:0000313" key="1">
    <source>
        <dbReference type="EMBL" id="KAK7476187.1"/>
    </source>
</evidence>
<feature type="non-terminal residue" evidence="1">
    <location>
        <position position="1"/>
    </location>
</feature>
<organism evidence="1 2">
    <name type="scientific">Batillaria attramentaria</name>
    <dbReference type="NCBI Taxonomy" id="370345"/>
    <lineage>
        <taxon>Eukaryota</taxon>
        <taxon>Metazoa</taxon>
        <taxon>Spiralia</taxon>
        <taxon>Lophotrochozoa</taxon>
        <taxon>Mollusca</taxon>
        <taxon>Gastropoda</taxon>
        <taxon>Caenogastropoda</taxon>
        <taxon>Sorbeoconcha</taxon>
        <taxon>Cerithioidea</taxon>
        <taxon>Batillariidae</taxon>
        <taxon>Batillaria</taxon>
    </lineage>
</organism>
<reference evidence="1 2" key="1">
    <citation type="journal article" date="2023" name="Sci. Data">
        <title>Genome assembly of the Korean intertidal mud-creeper Batillaria attramentaria.</title>
        <authorList>
            <person name="Patra A.K."/>
            <person name="Ho P.T."/>
            <person name="Jun S."/>
            <person name="Lee S.J."/>
            <person name="Kim Y."/>
            <person name="Won Y.J."/>
        </authorList>
    </citation>
    <scope>NUCLEOTIDE SEQUENCE [LARGE SCALE GENOMIC DNA]</scope>
    <source>
        <strain evidence="1">Wonlab-2016</strain>
    </source>
</reference>
<proteinExistence type="predicted"/>
<keyword evidence="2" id="KW-1185">Reference proteome</keyword>
<protein>
    <submittedName>
        <fullName evidence="1">Uncharacterized protein</fullName>
    </submittedName>
</protein>
<comment type="caution">
    <text evidence="1">The sequence shown here is derived from an EMBL/GenBank/DDBJ whole genome shotgun (WGS) entry which is preliminary data.</text>
</comment>
<gene>
    <name evidence="1" type="ORF">BaRGS_00032541</name>
</gene>
<dbReference type="Proteomes" id="UP001519460">
    <property type="component" value="Unassembled WGS sequence"/>
</dbReference>
<name>A0ABD0JMR4_9CAEN</name>
<sequence>FDPCPLNVKADIFAHPATPRQAGVGLTIQTRHTQFEESALGKVGIRRGTFDLFLALPTVMFPGKPPVNIGTTSTTNRKFNVGHREAPHGENARDLGFLPASVRQQWSIDRFLSGKIYCKHGNTLVSPALSDDVFSTFRFADHRSRECQHAGPDGYYTPPCPGERQILTSRFESRARQVYVGQKNTIPWLGGPVEFWEFRVTDAAACYRVDRWLTVEPMSIRSEKLEALLSNTTSYIATVAKTENYMAEGCVAPIPSPIHTAKTWDEALLGSIETPRQAYQACDLYGAKCRLAAY</sequence>
<accession>A0ABD0JMR4</accession>
<evidence type="ECO:0000313" key="2">
    <source>
        <dbReference type="Proteomes" id="UP001519460"/>
    </source>
</evidence>
<dbReference type="EMBL" id="JACVVK020000382">
    <property type="protein sequence ID" value="KAK7476187.1"/>
    <property type="molecule type" value="Genomic_DNA"/>
</dbReference>
<dbReference type="AlphaFoldDB" id="A0ABD0JMR4"/>